<name>A0A2P2KY57_RHIMU</name>
<reference evidence="1" key="1">
    <citation type="submission" date="2018-02" db="EMBL/GenBank/DDBJ databases">
        <title>Rhizophora mucronata_Transcriptome.</title>
        <authorList>
            <person name="Meera S.P."/>
            <person name="Sreeshan A."/>
            <person name="Augustine A."/>
        </authorList>
    </citation>
    <scope>NUCLEOTIDE SEQUENCE</scope>
    <source>
        <tissue evidence="1">Leaf</tissue>
    </source>
</reference>
<organism evidence="1">
    <name type="scientific">Rhizophora mucronata</name>
    <name type="common">Asiatic mangrove</name>
    <dbReference type="NCBI Taxonomy" id="61149"/>
    <lineage>
        <taxon>Eukaryota</taxon>
        <taxon>Viridiplantae</taxon>
        <taxon>Streptophyta</taxon>
        <taxon>Embryophyta</taxon>
        <taxon>Tracheophyta</taxon>
        <taxon>Spermatophyta</taxon>
        <taxon>Magnoliopsida</taxon>
        <taxon>eudicotyledons</taxon>
        <taxon>Gunneridae</taxon>
        <taxon>Pentapetalae</taxon>
        <taxon>rosids</taxon>
        <taxon>fabids</taxon>
        <taxon>Malpighiales</taxon>
        <taxon>Rhizophoraceae</taxon>
        <taxon>Rhizophora</taxon>
    </lineage>
</organism>
<dbReference type="EMBL" id="GGEC01030177">
    <property type="protein sequence ID" value="MBX10661.1"/>
    <property type="molecule type" value="Transcribed_RNA"/>
</dbReference>
<proteinExistence type="predicted"/>
<evidence type="ECO:0000313" key="1">
    <source>
        <dbReference type="EMBL" id="MBX10661.1"/>
    </source>
</evidence>
<sequence>MKELMCLMQVEHKLKHGICSLPKSVMHRICELASIHPYPRFTPGGRYIRRKN</sequence>
<accession>A0A2P2KY57</accession>
<protein>
    <submittedName>
        <fullName evidence="1">Uncharacterized protein LOC8284508</fullName>
    </submittedName>
</protein>
<dbReference type="AlphaFoldDB" id="A0A2P2KY57"/>